<reference evidence="8 9" key="1">
    <citation type="submission" date="2020-08" db="EMBL/GenBank/DDBJ databases">
        <title>Genomic Encyclopedia of Type Strains, Phase IV (KMG-IV): sequencing the most valuable type-strain genomes for metagenomic binning, comparative biology and taxonomic classification.</title>
        <authorList>
            <person name="Goeker M."/>
        </authorList>
    </citation>
    <scope>NUCLEOTIDE SEQUENCE [LARGE SCALE GENOMIC DNA]</scope>
    <source>
        <strain evidence="8 9">DSM 17328</strain>
    </source>
</reference>
<dbReference type="Gene3D" id="3.30.930.10">
    <property type="entry name" value="Bira Bifunctional Protein, Domain 2"/>
    <property type="match status" value="1"/>
</dbReference>
<dbReference type="Pfam" id="PF02237">
    <property type="entry name" value="BPL_C"/>
    <property type="match status" value="1"/>
</dbReference>
<keyword evidence="2" id="KW-0547">Nucleotide-binding</keyword>
<dbReference type="PANTHER" id="PTHR12835">
    <property type="entry name" value="BIOTIN PROTEIN LIGASE"/>
    <property type="match status" value="1"/>
</dbReference>
<evidence type="ECO:0000256" key="4">
    <source>
        <dbReference type="ARBA" id="ARBA00023267"/>
    </source>
</evidence>
<dbReference type="PROSITE" id="PS51733">
    <property type="entry name" value="BPL_LPL_CATALYTIC"/>
    <property type="match status" value="1"/>
</dbReference>
<evidence type="ECO:0000259" key="7">
    <source>
        <dbReference type="PROSITE" id="PS51733"/>
    </source>
</evidence>
<comment type="catalytic activity">
    <reaction evidence="6">
        <text>biotin + L-lysyl-[protein] + ATP = N(6)-biotinyl-L-lysyl-[protein] + AMP + diphosphate + H(+)</text>
        <dbReference type="Rhea" id="RHEA:11756"/>
        <dbReference type="Rhea" id="RHEA-COMP:9752"/>
        <dbReference type="Rhea" id="RHEA-COMP:10505"/>
        <dbReference type="ChEBI" id="CHEBI:15378"/>
        <dbReference type="ChEBI" id="CHEBI:29969"/>
        <dbReference type="ChEBI" id="CHEBI:30616"/>
        <dbReference type="ChEBI" id="CHEBI:33019"/>
        <dbReference type="ChEBI" id="CHEBI:57586"/>
        <dbReference type="ChEBI" id="CHEBI:83144"/>
        <dbReference type="ChEBI" id="CHEBI:456215"/>
        <dbReference type="EC" id="6.3.4.15"/>
    </reaction>
</comment>
<name>A0A7W7AXY8_9SPHN</name>
<dbReference type="NCBIfam" id="TIGR00121">
    <property type="entry name" value="birA_ligase"/>
    <property type="match status" value="1"/>
</dbReference>
<dbReference type="PANTHER" id="PTHR12835:SF5">
    <property type="entry name" value="BIOTIN--PROTEIN LIGASE"/>
    <property type="match status" value="1"/>
</dbReference>
<sequence length="236" mass="24989">MSFRIVDLAETGSTNDWIADHPEDGLWVRADRQTAGRGRRARAWTSDIGNLFTSTFAAPQPGEGAAPQLSFVAANALLDTVARWVPRERLSLKWPNDLMLDGMKVAGILLEGHARGVIIGVGVNLAHFPEGTERPATSLAAAGIAPPSAREACGTLAEAFAAHRRRWREDGFAATRADWLAAAAGIGKPIVARLGNADLTGTFEGLAEDGALLLRLPDGALRPIHAGEVFTLGDQA</sequence>
<proteinExistence type="predicted"/>
<dbReference type="GO" id="GO:0005524">
    <property type="term" value="F:ATP binding"/>
    <property type="evidence" value="ECO:0007669"/>
    <property type="project" value="UniProtKB-KW"/>
</dbReference>
<keyword evidence="3" id="KW-0067">ATP-binding</keyword>
<gene>
    <name evidence="8" type="ORF">GGQ98_000049</name>
</gene>
<keyword evidence="1 8" id="KW-0436">Ligase</keyword>
<evidence type="ECO:0000256" key="1">
    <source>
        <dbReference type="ARBA" id="ARBA00022598"/>
    </source>
</evidence>
<evidence type="ECO:0000313" key="9">
    <source>
        <dbReference type="Proteomes" id="UP000566324"/>
    </source>
</evidence>
<dbReference type="Pfam" id="PF03099">
    <property type="entry name" value="BPL_LplA_LipB"/>
    <property type="match status" value="1"/>
</dbReference>
<dbReference type="InterPro" id="IPR003142">
    <property type="entry name" value="BPL_C"/>
</dbReference>
<protein>
    <recommendedName>
        <fullName evidence="5">biotin--[biotin carboxyl-carrier protein] ligase</fullName>
        <ecNumber evidence="5">6.3.4.15</ecNumber>
    </recommendedName>
</protein>
<evidence type="ECO:0000256" key="6">
    <source>
        <dbReference type="ARBA" id="ARBA00047846"/>
    </source>
</evidence>
<keyword evidence="9" id="KW-1185">Reference proteome</keyword>
<dbReference type="EMBL" id="JACHNZ010000001">
    <property type="protein sequence ID" value="MBB4630448.1"/>
    <property type="molecule type" value="Genomic_DNA"/>
</dbReference>
<feature type="domain" description="BPL/LPL catalytic" evidence="7">
    <location>
        <begin position="1"/>
        <end position="168"/>
    </location>
</feature>
<dbReference type="GO" id="GO:0004077">
    <property type="term" value="F:biotin--[biotin carboxyl-carrier protein] ligase activity"/>
    <property type="evidence" value="ECO:0007669"/>
    <property type="project" value="UniProtKB-EC"/>
</dbReference>
<keyword evidence="4" id="KW-0092">Biotin</keyword>
<dbReference type="AlphaFoldDB" id="A0A7W7AXY8"/>
<dbReference type="SUPFAM" id="SSF55681">
    <property type="entry name" value="Class II aaRS and biotin synthetases"/>
    <property type="match status" value="1"/>
</dbReference>
<evidence type="ECO:0000256" key="2">
    <source>
        <dbReference type="ARBA" id="ARBA00022741"/>
    </source>
</evidence>
<dbReference type="InterPro" id="IPR004143">
    <property type="entry name" value="BPL_LPL_catalytic"/>
</dbReference>
<dbReference type="EC" id="6.3.4.15" evidence="5"/>
<dbReference type="GO" id="GO:0005737">
    <property type="term" value="C:cytoplasm"/>
    <property type="evidence" value="ECO:0007669"/>
    <property type="project" value="TreeGrafter"/>
</dbReference>
<dbReference type="Gene3D" id="2.30.30.100">
    <property type="match status" value="1"/>
</dbReference>
<dbReference type="Proteomes" id="UP000566324">
    <property type="component" value="Unassembled WGS sequence"/>
</dbReference>
<dbReference type="InterPro" id="IPR045864">
    <property type="entry name" value="aa-tRNA-synth_II/BPL/LPL"/>
</dbReference>
<evidence type="ECO:0000256" key="3">
    <source>
        <dbReference type="ARBA" id="ARBA00022840"/>
    </source>
</evidence>
<evidence type="ECO:0000313" key="8">
    <source>
        <dbReference type="EMBL" id="MBB4630448.1"/>
    </source>
</evidence>
<dbReference type="InterPro" id="IPR004408">
    <property type="entry name" value="Biotin_CoA_COase_ligase"/>
</dbReference>
<dbReference type="RefSeq" id="WP_184063346.1">
    <property type="nucleotide sequence ID" value="NZ_JACHNZ010000001.1"/>
</dbReference>
<dbReference type="CDD" id="cd16442">
    <property type="entry name" value="BPL"/>
    <property type="match status" value="1"/>
</dbReference>
<organism evidence="8 9">
    <name type="scientific">Sphingosinicella soli</name>
    <dbReference type="NCBI Taxonomy" id="333708"/>
    <lineage>
        <taxon>Bacteria</taxon>
        <taxon>Pseudomonadati</taxon>
        <taxon>Pseudomonadota</taxon>
        <taxon>Alphaproteobacteria</taxon>
        <taxon>Sphingomonadales</taxon>
        <taxon>Sphingosinicellaceae</taxon>
        <taxon>Sphingosinicella</taxon>
    </lineage>
</organism>
<evidence type="ECO:0000256" key="5">
    <source>
        <dbReference type="ARBA" id="ARBA00024227"/>
    </source>
</evidence>
<accession>A0A7W7AXY8</accession>
<comment type="caution">
    <text evidence="8">The sequence shown here is derived from an EMBL/GenBank/DDBJ whole genome shotgun (WGS) entry which is preliminary data.</text>
</comment>
<dbReference type="SUPFAM" id="SSF50037">
    <property type="entry name" value="C-terminal domain of transcriptional repressors"/>
    <property type="match status" value="1"/>
</dbReference>
<dbReference type="InterPro" id="IPR008988">
    <property type="entry name" value="Transcriptional_repressor_C"/>
</dbReference>